<feature type="domain" description="Putative restriction endonuclease" evidence="1">
    <location>
        <begin position="13"/>
        <end position="166"/>
    </location>
</feature>
<dbReference type="Proteomes" id="UP001273531">
    <property type="component" value="Unassembled WGS sequence"/>
</dbReference>
<dbReference type="RefSeq" id="WP_317226395.1">
    <property type="nucleotide sequence ID" value="NZ_JAWJEJ010000001.1"/>
</dbReference>
<sequence length="185" mass="20841">MFGEPAYRLVTAAEFLEFSFSDRRAELDRGVVRVLDGVTARHAMVQGNLLAFLKHQLRGSDHVVFPSMMPIQTGPNCVRIADLTISRRDERLLNEDLDALTTPTTIFELYAGNTTRTNLFVKLEEYKAISSVEMIVFVDVTGERLRAIQRTGPNGWSDVSHEAPMDLILSSMDITIPHDEIFARD</sequence>
<organism evidence="2 3">
    <name type="scientific">Sphingomonas agrestis</name>
    <dbReference type="NCBI Taxonomy" id="3080540"/>
    <lineage>
        <taxon>Bacteria</taxon>
        <taxon>Pseudomonadati</taxon>
        <taxon>Pseudomonadota</taxon>
        <taxon>Alphaproteobacteria</taxon>
        <taxon>Sphingomonadales</taxon>
        <taxon>Sphingomonadaceae</taxon>
        <taxon>Sphingomonas</taxon>
    </lineage>
</organism>
<dbReference type="InterPro" id="IPR012296">
    <property type="entry name" value="Nuclease_put_TT1808"/>
</dbReference>
<dbReference type="PANTHER" id="PTHR36558:SF1">
    <property type="entry name" value="RESTRICTION ENDONUCLEASE DOMAIN-CONTAINING PROTEIN-RELATED"/>
    <property type="match status" value="1"/>
</dbReference>
<keyword evidence="2" id="KW-0378">Hydrolase</keyword>
<dbReference type="EMBL" id="JAWJEJ010000001">
    <property type="protein sequence ID" value="MDV3457238.1"/>
    <property type="molecule type" value="Genomic_DNA"/>
</dbReference>
<dbReference type="GO" id="GO:0004519">
    <property type="term" value="F:endonuclease activity"/>
    <property type="evidence" value="ECO:0007669"/>
    <property type="project" value="UniProtKB-KW"/>
</dbReference>
<accession>A0ABU3Y7T7</accession>
<protein>
    <submittedName>
        <fullName evidence="2">Uma2 family endonuclease</fullName>
    </submittedName>
</protein>
<dbReference type="SUPFAM" id="SSF52980">
    <property type="entry name" value="Restriction endonuclease-like"/>
    <property type="match status" value="1"/>
</dbReference>
<reference evidence="2 3" key="1">
    <citation type="submission" date="2023-10" db="EMBL/GenBank/DDBJ databases">
        <title>Sphingomonas sp. HF-S4 16S ribosomal RNA gene Genome sequencing and assembly.</title>
        <authorList>
            <person name="Lee H."/>
        </authorList>
    </citation>
    <scope>NUCLEOTIDE SEQUENCE [LARGE SCALE GENOMIC DNA]</scope>
    <source>
        <strain evidence="2 3">HF-S4</strain>
    </source>
</reference>
<gene>
    <name evidence="2" type="ORF">RZN05_09610</name>
</gene>
<name>A0ABU3Y7T7_9SPHN</name>
<dbReference type="InterPro" id="IPR008538">
    <property type="entry name" value="Uma2"/>
</dbReference>
<keyword evidence="3" id="KW-1185">Reference proteome</keyword>
<evidence type="ECO:0000313" key="3">
    <source>
        <dbReference type="Proteomes" id="UP001273531"/>
    </source>
</evidence>
<proteinExistence type="predicted"/>
<dbReference type="Pfam" id="PF05685">
    <property type="entry name" value="Uma2"/>
    <property type="match status" value="1"/>
</dbReference>
<dbReference type="Gene3D" id="3.90.1570.10">
    <property type="entry name" value="tt1808, chain A"/>
    <property type="match status" value="1"/>
</dbReference>
<evidence type="ECO:0000313" key="2">
    <source>
        <dbReference type="EMBL" id="MDV3457238.1"/>
    </source>
</evidence>
<dbReference type="PANTHER" id="PTHR36558">
    <property type="entry name" value="GLR1098 PROTEIN"/>
    <property type="match status" value="1"/>
</dbReference>
<comment type="caution">
    <text evidence="2">The sequence shown here is derived from an EMBL/GenBank/DDBJ whole genome shotgun (WGS) entry which is preliminary data.</text>
</comment>
<dbReference type="CDD" id="cd06260">
    <property type="entry name" value="DUF820-like"/>
    <property type="match status" value="1"/>
</dbReference>
<evidence type="ECO:0000259" key="1">
    <source>
        <dbReference type="Pfam" id="PF05685"/>
    </source>
</evidence>
<keyword evidence="2" id="KW-0540">Nuclease</keyword>
<dbReference type="InterPro" id="IPR011335">
    <property type="entry name" value="Restrct_endonuc-II-like"/>
</dbReference>
<keyword evidence="2" id="KW-0255">Endonuclease</keyword>